<comment type="caution">
    <text evidence="8">The sequence shown here is derived from an EMBL/GenBank/DDBJ whole genome shotgun (WGS) entry which is preliminary data.</text>
</comment>
<keyword evidence="4" id="KW-1015">Disulfide bond</keyword>
<dbReference type="InterPro" id="IPR036249">
    <property type="entry name" value="Thioredoxin-like_sf"/>
</dbReference>
<proteinExistence type="inferred from homology"/>
<dbReference type="PRINTS" id="PR00421">
    <property type="entry name" value="THIOREDOXIN"/>
</dbReference>
<keyword evidence="9" id="KW-1185">Reference proteome</keyword>
<evidence type="ECO:0000256" key="3">
    <source>
        <dbReference type="ARBA" id="ARBA00022982"/>
    </source>
</evidence>
<dbReference type="SUPFAM" id="SSF52833">
    <property type="entry name" value="Thioredoxin-like"/>
    <property type="match status" value="1"/>
</dbReference>
<dbReference type="Gene3D" id="3.40.30.10">
    <property type="entry name" value="Glutaredoxin"/>
    <property type="match status" value="1"/>
</dbReference>
<sequence>MRTLTELTDDTFAEGVATGTVLVEFRADWCPPCRMLEPVLVEIDAERDDLTVVKLDTDRNPRTARDQRIMSAPTLQLYKDGELVAQVVGARPKIHLMAWLEPHL</sequence>
<feature type="domain" description="Thioredoxin" evidence="7">
    <location>
        <begin position="1"/>
        <end position="104"/>
    </location>
</feature>
<accession>A0ABU1Q1M5</accession>
<evidence type="ECO:0000256" key="6">
    <source>
        <dbReference type="PIRNR" id="PIRNR000077"/>
    </source>
</evidence>
<dbReference type="RefSeq" id="WP_371320590.1">
    <property type="nucleotide sequence ID" value="NZ_BAAAXB010000001.1"/>
</dbReference>
<organism evidence="8 9">
    <name type="scientific">Saccharothrix longispora</name>
    <dbReference type="NCBI Taxonomy" id="33920"/>
    <lineage>
        <taxon>Bacteria</taxon>
        <taxon>Bacillati</taxon>
        <taxon>Actinomycetota</taxon>
        <taxon>Actinomycetes</taxon>
        <taxon>Pseudonocardiales</taxon>
        <taxon>Pseudonocardiaceae</taxon>
        <taxon>Saccharothrix</taxon>
    </lineage>
</organism>
<evidence type="ECO:0000256" key="5">
    <source>
        <dbReference type="ARBA" id="ARBA00023284"/>
    </source>
</evidence>
<evidence type="ECO:0000313" key="9">
    <source>
        <dbReference type="Proteomes" id="UP001268819"/>
    </source>
</evidence>
<dbReference type="Pfam" id="PF00085">
    <property type="entry name" value="Thioredoxin"/>
    <property type="match status" value="1"/>
</dbReference>
<dbReference type="CDD" id="cd02947">
    <property type="entry name" value="TRX_family"/>
    <property type="match status" value="1"/>
</dbReference>
<dbReference type="EMBL" id="JAVDSG010000001">
    <property type="protein sequence ID" value="MDR6596790.1"/>
    <property type="molecule type" value="Genomic_DNA"/>
</dbReference>
<evidence type="ECO:0000259" key="7">
    <source>
        <dbReference type="PROSITE" id="PS51352"/>
    </source>
</evidence>
<evidence type="ECO:0000313" key="8">
    <source>
        <dbReference type="EMBL" id="MDR6596790.1"/>
    </source>
</evidence>
<dbReference type="InterPro" id="IPR013766">
    <property type="entry name" value="Thioredoxin_domain"/>
</dbReference>
<gene>
    <name evidence="8" type="ORF">J2S66_005174</name>
</gene>
<keyword evidence="3" id="KW-0249">Electron transport</keyword>
<dbReference type="Proteomes" id="UP001268819">
    <property type="component" value="Unassembled WGS sequence"/>
</dbReference>
<dbReference type="PANTHER" id="PTHR45663">
    <property type="entry name" value="GEO12009P1"/>
    <property type="match status" value="1"/>
</dbReference>
<reference evidence="8 9" key="1">
    <citation type="submission" date="2023-07" db="EMBL/GenBank/DDBJ databases">
        <title>Sequencing the genomes of 1000 actinobacteria strains.</title>
        <authorList>
            <person name="Klenk H.-P."/>
        </authorList>
    </citation>
    <scope>NUCLEOTIDE SEQUENCE [LARGE SCALE GENOMIC DNA]</scope>
    <source>
        <strain evidence="8 9">DSM 43749</strain>
    </source>
</reference>
<evidence type="ECO:0000256" key="4">
    <source>
        <dbReference type="ARBA" id="ARBA00023157"/>
    </source>
</evidence>
<comment type="similarity">
    <text evidence="1 6">Belongs to the thioredoxin family.</text>
</comment>
<keyword evidence="5" id="KW-0676">Redox-active center</keyword>
<protein>
    <recommendedName>
        <fullName evidence="6">Thioredoxin</fullName>
    </recommendedName>
</protein>
<dbReference type="InterPro" id="IPR005746">
    <property type="entry name" value="Thioredoxin"/>
</dbReference>
<name>A0ABU1Q1M5_9PSEU</name>
<evidence type="ECO:0000256" key="2">
    <source>
        <dbReference type="ARBA" id="ARBA00022448"/>
    </source>
</evidence>
<dbReference type="PROSITE" id="PS51352">
    <property type="entry name" value="THIOREDOXIN_2"/>
    <property type="match status" value="1"/>
</dbReference>
<evidence type="ECO:0000256" key="1">
    <source>
        <dbReference type="ARBA" id="ARBA00008987"/>
    </source>
</evidence>
<keyword evidence="2" id="KW-0813">Transport</keyword>
<dbReference type="PIRSF" id="PIRSF000077">
    <property type="entry name" value="Thioredoxin"/>
    <property type="match status" value="1"/>
</dbReference>
<dbReference type="PANTHER" id="PTHR45663:SF11">
    <property type="entry name" value="GEO12009P1"/>
    <property type="match status" value="1"/>
</dbReference>